<proteinExistence type="predicted"/>
<feature type="repeat" description="WD" evidence="3">
    <location>
        <begin position="7"/>
        <end position="49"/>
    </location>
</feature>
<dbReference type="Pfam" id="PF00400">
    <property type="entry name" value="WD40"/>
    <property type="match status" value="2"/>
</dbReference>
<dbReference type="PANTHER" id="PTHR22889">
    <property type="entry name" value="WD REPEAT-CONTAINING PROTEIN 89"/>
    <property type="match status" value="1"/>
</dbReference>
<dbReference type="SUPFAM" id="SSF50978">
    <property type="entry name" value="WD40 repeat-like"/>
    <property type="match status" value="1"/>
</dbReference>
<dbReference type="InterPro" id="IPR019775">
    <property type="entry name" value="WD40_repeat_CS"/>
</dbReference>
<evidence type="ECO:0000313" key="5">
    <source>
        <dbReference type="EMBL" id="CAD9765985.1"/>
    </source>
</evidence>
<dbReference type="InterPro" id="IPR036322">
    <property type="entry name" value="WD40_repeat_dom_sf"/>
</dbReference>
<dbReference type="PROSITE" id="PS50082">
    <property type="entry name" value="WD_REPEATS_2"/>
    <property type="match status" value="2"/>
</dbReference>
<keyword evidence="2" id="KW-0677">Repeat</keyword>
<evidence type="ECO:0000256" key="2">
    <source>
        <dbReference type="ARBA" id="ARBA00022737"/>
    </source>
</evidence>
<evidence type="ECO:0000256" key="3">
    <source>
        <dbReference type="PROSITE-ProRule" id="PRU00221"/>
    </source>
</evidence>
<feature type="repeat" description="WD" evidence="3">
    <location>
        <begin position="240"/>
        <end position="271"/>
    </location>
</feature>
<keyword evidence="1 3" id="KW-0853">WD repeat</keyword>
<dbReference type="EMBL" id="HBHP01017644">
    <property type="protein sequence ID" value="CAD9765985.1"/>
    <property type="molecule type" value="Transcribed_RNA"/>
</dbReference>
<evidence type="ECO:0008006" key="6">
    <source>
        <dbReference type="Google" id="ProtNLM"/>
    </source>
</evidence>
<dbReference type="InterPro" id="IPR015943">
    <property type="entry name" value="WD40/YVTN_repeat-like_dom_sf"/>
</dbReference>
<evidence type="ECO:0000256" key="4">
    <source>
        <dbReference type="SAM" id="MobiDB-lite"/>
    </source>
</evidence>
<name>A0A7S2TSV5_9EUKA</name>
<dbReference type="Gene3D" id="2.130.10.10">
    <property type="entry name" value="YVTN repeat-like/Quinoprotein amine dehydrogenase"/>
    <property type="match status" value="2"/>
</dbReference>
<dbReference type="AlphaFoldDB" id="A0A7S2TSV5"/>
<gene>
    <name evidence="5" type="ORF">LSP00402_LOCUS10941</name>
</gene>
<dbReference type="InterPro" id="IPR039328">
    <property type="entry name" value="WDR89"/>
</dbReference>
<accession>A0A7S2TSV5</accession>
<dbReference type="PANTHER" id="PTHR22889:SF0">
    <property type="entry name" value="WD REPEAT-CONTAINING PROTEIN 89"/>
    <property type="match status" value="1"/>
</dbReference>
<organism evidence="5">
    <name type="scientific">Lotharella oceanica</name>
    <dbReference type="NCBI Taxonomy" id="641309"/>
    <lineage>
        <taxon>Eukaryota</taxon>
        <taxon>Sar</taxon>
        <taxon>Rhizaria</taxon>
        <taxon>Cercozoa</taxon>
        <taxon>Chlorarachniophyceae</taxon>
        <taxon>Lotharella</taxon>
    </lineage>
</organism>
<dbReference type="InterPro" id="IPR001680">
    <property type="entry name" value="WD40_rpt"/>
</dbReference>
<sequence>MSYLSELKGHTKPITSLGFVPKQPKLLFSSSLDGTLAFWDTTTGKTARVLNAPDKAAFHSADCTSKAAAAGTETDVYLWDLRSGKGLMQLPEYHTEDVTALKFHPSSDAALFSAGGDGFINQYDLKQTDEDEILEAAINTEQPVTSFGFFGQKSEYMYAFSTMEEMGLYDLETAMPVVKFPDVREKLSASARTSINYLVDCHYNPKNNRLFLCSGTTSGGFLVTHVSKNNMQPMVALYNHAAHTDVIRDFLWLDDIEAIITAGEDSKICIWGPEKPKEDTAMNFKATSQAKAVTKSISRKSPYESSASRRTARRERASGADYKVRK</sequence>
<feature type="region of interest" description="Disordered" evidence="4">
    <location>
        <begin position="292"/>
        <end position="326"/>
    </location>
</feature>
<evidence type="ECO:0000256" key="1">
    <source>
        <dbReference type="ARBA" id="ARBA00022574"/>
    </source>
</evidence>
<dbReference type="PROSITE" id="PS00678">
    <property type="entry name" value="WD_REPEATS_1"/>
    <property type="match status" value="1"/>
</dbReference>
<dbReference type="SMART" id="SM00320">
    <property type="entry name" value="WD40"/>
    <property type="match status" value="4"/>
</dbReference>
<reference evidence="5" key="1">
    <citation type="submission" date="2021-01" db="EMBL/GenBank/DDBJ databases">
        <authorList>
            <person name="Corre E."/>
            <person name="Pelletier E."/>
            <person name="Niang G."/>
            <person name="Scheremetjew M."/>
            <person name="Finn R."/>
            <person name="Kale V."/>
            <person name="Holt S."/>
            <person name="Cochrane G."/>
            <person name="Meng A."/>
            <person name="Brown T."/>
            <person name="Cohen L."/>
        </authorList>
    </citation>
    <scope>NUCLEOTIDE SEQUENCE</scope>
    <source>
        <strain evidence="5">CCMP622</strain>
    </source>
</reference>
<protein>
    <recommendedName>
        <fullName evidence="6">WD40 repeat-like protein</fullName>
    </recommendedName>
</protein>
<dbReference type="PROSITE" id="PS50294">
    <property type="entry name" value="WD_REPEATS_REGION"/>
    <property type="match status" value="1"/>
</dbReference>